<reference evidence="2" key="1">
    <citation type="submission" date="2022-10" db="EMBL/GenBank/DDBJ databases">
        <title>Novel sulphate-reducing endosymbionts in the free-living metamonad Anaeramoeba.</title>
        <authorList>
            <person name="Jerlstrom-Hultqvist J."/>
            <person name="Cepicka I."/>
            <person name="Gallot-Lavallee L."/>
            <person name="Salas-Leiva D."/>
            <person name="Curtis B.A."/>
            <person name="Zahonova K."/>
            <person name="Pipaliya S."/>
            <person name="Dacks J."/>
            <person name="Roger A.J."/>
        </authorList>
    </citation>
    <scope>NUCLEOTIDE SEQUENCE</scope>
    <source>
        <strain evidence="2">BMAN</strain>
    </source>
</reference>
<proteinExistence type="predicted"/>
<name>A0A9Q0RAM8_ANAIG</name>
<feature type="coiled-coil region" evidence="1">
    <location>
        <begin position="132"/>
        <end position="159"/>
    </location>
</feature>
<dbReference type="EMBL" id="JAPDFW010000076">
    <property type="protein sequence ID" value="KAJ5073241.1"/>
    <property type="molecule type" value="Genomic_DNA"/>
</dbReference>
<comment type="caution">
    <text evidence="2">The sequence shown here is derived from an EMBL/GenBank/DDBJ whole genome shotgun (WGS) entry which is preliminary data.</text>
</comment>
<dbReference type="Proteomes" id="UP001149090">
    <property type="component" value="Unassembled WGS sequence"/>
</dbReference>
<accession>A0A9Q0RAM8</accession>
<evidence type="ECO:0000313" key="2">
    <source>
        <dbReference type="EMBL" id="KAJ5073241.1"/>
    </source>
</evidence>
<gene>
    <name evidence="2" type="ORF">M0811_08923</name>
</gene>
<evidence type="ECO:0000256" key="1">
    <source>
        <dbReference type="SAM" id="Coils"/>
    </source>
</evidence>
<sequence length="376" mass="43173">MTYLSFLVDFFSMNINESVFGCEVKTENRTEKEHIVLFTLFDRGTSIEYTLRKVFPNELEVGSWIVSPMKKNEFKVKGYTEKEIILSIQGFSEDLVFKSQKILEIQNFKENISNQEITNQNLPNQAIQIPNLDELLFRIKNLEEKVQETTELVKNLKEFQVFNLEEKLEADLGDFISDAFTKWTLVRIQLAEKGEYEWNTPVIVPPHHRLEIIGAGYDAAKKEGFTPKILMTKCVEFKHPSDTYREPLRCGVSDFASLLIKGVTMIENHGNTKKLTQRSDKNSLFNICGNFGIIQLTFNNIIMTEKYLVNSGVFYYGRVLFGHTWISNSVTGGVTYAVSNDRGWNFQASGLVVSRSHTYIDANKVKWGTNSSILYL</sequence>
<dbReference type="AlphaFoldDB" id="A0A9Q0RAM8"/>
<keyword evidence="3" id="KW-1185">Reference proteome</keyword>
<organism evidence="2 3">
    <name type="scientific">Anaeramoeba ignava</name>
    <name type="common">Anaerobic marine amoeba</name>
    <dbReference type="NCBI Taxonomy" id="1746090"/>
    <lineage>
        <taxon>Eukaryota</taxon>
        <taxon>Metamonada</taxon>
        <taxon>Anaeramoebidae</taxon>
        <taxon>Anaeramoeba</taxon>
    </lineage>
</organism>
<keyword evidence="1" id="KW-0175">Coiled coil</keyword>
<evidence type="ECO:0000313" key="3">
    <source>
        <dbReference type="Proteomes" id="UP001149090"/>
    </source>
</evidence>
<protein>
    <submittedName>
        <fullName evidence="2">Uncharacterized protein</fullName>
    </submittedName>
</protein>